<keyword evidence="3" id="KW-0378">Hydrolase</keyword>
<dbReference type="Gene3D" id="6.20.240.60">
    <property type="match status" value="1"/>
</dbReference>
<comment type="caution">
    <text evidence="3">The sequence shown here is derived from an EMBL/GenBank/DDBJ whole genome shotgun (WGS) entry which is preliminary data.</text>
</comment>
<evidence type="ECO:0000313" key="4">
    <source>
        <dbReference type="Proteomes" id="UP000548423"/>
    </source>
</evidence>
<dbReference type="Gene3D" id="1.10.10.2520">
    <property type="entry name" value="Cell wall hydrolase SleB, domain 1"/>
    <property type="match status" value="1"/>
</dbReference>
<dbReference type="EC" id="3.5.1.28" evidence="3"/>
<dbReference type="Proteomes" id="UP000548423">
    <property type="component" value="Unassembled WGS sequence"/>
</dbReference>
<accession>A0A852TN56</accession>
<dbReference type="InterPro" id="IPR042047">
    <property type="entry name" value="SleB_dom1"/>
</dbReference>
<feature type="domain" description="Cell wall hydrolase SleB" evidence="2">
    <location>
        <begin position="136"/>
        <end position="238"/>
    </location>
</feature>
<evidence type="ECO:0000256" key="1">
    <source>
        <dbReference type="SAM" id="MobiDB-lite"/>
    </source>
</evidence>
<organism evidence="3 4">
    <name type="scientific">Neobacillus niacini</name>
    <dbReference type="NCBI Taxonomy" id="86668"/>
    <lineage>
        <taxon>Bacteria</taxon>
        <taxon>Bacillati</taxon>
        <taxon>Bacillota</taxon>
        <taxon>Bacilli</taxon>
        <taxon>Bacillales</taxon>
        <taxon>Bacillaceae</taxon>
        <taxon>Neobacillus</taxon>
    </lineage>
</organism>
<name>A0A852TN56_9BACI</name>
<reference evidence="4" key="2">
    <citation type="submission" date="2020-08" db="EMBL/GenBank/DDBJ databases">
        <title>The Agave Microbiome: Exploring the role of microbial communities in plant adaptations to desert environments.</title>
        <authorList>
            <person name="Partida-Martinez L.P."/>
        </authorList>
    </citation>
    <scope>NUCLEOTIDE SEQUENCE [LARGE SCALE GENOMIC DNA]</scope>
    <source>
        <strain evidence="4">AT2.8</strain>
    </source>
</reference>
<evidence type="ECO:0000313" key="3">
    <source>
        <dbReference type="EMBL" id="NYE09571.1"/>
    </source>
</evidence>
<feature type="compositionally biased region" description="Low complexity" evidence="1">
    <location>
        <begin position="88"/>
        <end position="105"/>
    </location>
</feature>
<reference evidence="4" key="1">
    <citation type="submission" date="2020-07" db="EMBL/GenBank/DDBJ databases">
        <authorList>
            <person name="Partida-Martinez L."/>
            <person name="Huntemann M."/>
            <person name="Clum A."/>
            <person name="Wang J."/>
            <person name="Palaniappan K."/>
            <person name="Ritter S."/>
            <person name="Chen I.-M."/>
            <person name="Stamatis D."/>
            <person name="Reddy T."/>
            <person name="O'Malley R."/>
            <person name="Daum C."/>
            <person name="Shapiro N."/>
            <person name="Ivanova N."/>
            <person name="Kyrpides N."/>
            <person name="Woyke T."/>
        </authorList>
    </citation>
    <scope>NUCLEOTIDE SEQUENCE [LARGE SCALE GENOMIC DNA]</scope>
    <source>
        <strain evidence="4">AT2.8</strain>
    </source>
</reference>
<feature type="region of interest" description="Disordered" evidence="1">
    <location>
        <begin position="76"/>
        <end position="113"/>
    </location>
</feature>
<dbReference type="InterPro" id="IPR011105">
    <property type="entry name" value="Cell_wall_hydrolase_SleB"/>
</dbReference>
<protein>
    <submittedName>
        <fullName evidence="3">N-acetylmuramoyl-L-alanine amidase</fullName>
        <ecNumber evidence="3">3.5.1.28</ecNumber>
    </submittedName>
</protein>
<evidence type="ECO:0000259" key="2">
    <source>
        <dbReference type="Pfam" id="PF07486"/>
    </source>
</evidence>
<dbReference type="EMBL" id="JACCBX010000024">
    <property type="protein sequence ID" value="NYE09571.1"/>
    <property type="molecule type" value="Genomic_DNA"/>
</dbReference>
<sequence>MKNTYFKKVAVACVATFAFIGIHNSTVEAITQYEVVNVESLVDIGQAYGPIMNELNQENNQNDNQKEIILNKPDPAVEQSAEKKVEEPAASEPETAEPEMATPEPAAEPAPATPAVTISTQEKDLFARLVEAEAKGESYEGKVAVATVVLNRVDSPEFPDTVTGVINEVVGDAYAFSPVQNGEINKPASEESIRAVEEALTRQDRLNDCIYFYNPEIATDSWITTREVVKTVGNHVFAK</sequence>
<gene>
    <name evidence="3" type="ORF">F4694_006473</name>
</gene>
<proteinExistence type="predicted"/>
<dbReference type="GO" id="GO:0008745">
    <property type="term" value="F:N-acetylmuramoyl-L-alanine amidase activity"/>
    <property type="evidence" value="ECO:0007669"/>
    <property type="project" value="UniProtKB-EC"/>
</dbReference>
<dbReference type="Pfam" id="PF07486">
    <property type="entry name" value="Hydrolase_2"/>
    <property type="match status" value="1"/>
</dbReference>
<dbReference type="AlphaFoldDB" id="A0A852TN56"/>